<evidence type="ECO:0000259" key="1">
    <source>
        <dbReference type="SMART" id="SM00997"/>
    </source>
</evidence>
<dbReference type="EMBL" id="BAABHS010000001">
    <property type="protein sequence ID" value="GAA4947072.1"/>
    <property type="molecule type" value="Genomic_DNA"/>
</dbReference>
<proteinExistence type="predicted"/>
<protein>
    <recommendedName>
        <fullName evidence="1">S-adenosyl-L-homocysteine hydrolase NAD binding domain-containing protein</fullName>
    </recommendedName>
</protein>
<evidence type="ECO:0000313" key="2">
    <source>
        <dbReference type="EMBL" id="GAA4947072.1"/>
    </source>
</evidence>
<dbReference type="Proteomes" id="UP001500466">
    <property type="component" value="Unassembled WGS sequence"/>
</dbReference>
<accession>A0ABP9GL48</accession>
<comment type="caution">
    <text evidence="2">The sequence shown here is derived from an EMBL/GenBank/DDBJ whole genome shotgun (WGS) entry which is preliminary data.</text>
</comment>
<dbReference type="SMART" id="SM00997">
    <property type="entry name" value="AdoHcyase_NAD"/>
    <property type="match status" value="1"/>
</dbReference>
<feature type="domain" description="S-adenosyl-L-homocysteine hydrolase NAD binding" evidence="1">
    <location>
        <begin position="1"/>
        <end position="100"/>
    </location>
</feature>
<sequence>MKAAQGFTVARDRERALGEAGLVLCATGDHALRGDDFPMLRNGAYVATVTSSEDELELAGLPDSYSRVTAGPYVPRHQTTGHYFYLLNNGDAVNFLHGAAVGPFIFLVQAEILAGLAMLARVGWDAGMREVGTSDRAVIAAAWLNTFNR</sequence>
<reference evidence="3" key="1">
    <citation type="journal article" date="2019" name="Int. J. Syst. Evol. Microbiol.">
        <title>The Global Catalogue of Microorganisms (GCM) 10K type strain sequencing project: providing services to taxonomists for standard genome sequencing and annotation.</title>
        <authorList>
            <consortium name="The Broad Institute Genomics Platform"/>
            <consortium name="The Broad Institute Genome Sequencing Center for Infectious Disease"/>
            <person name="Wu L."/>
            <person name="Ma J."/>
        </authorList>
    </citation>
    <scope>NUCLEOTIDE SEQUENCE [LARGE SCALE GENOMIC DNA]</scope>
    <source>
        <strain evidence="3">JCM 17986</strain>
    </source>
</reference>
<evidence type="ECO:0000313" key="3">
    <source>
        <dbReference type="Proteomes" id="UP001500466"/>
    </source>
</evidence>
<dbReference type="Gene3D" id="3.40.50.720">
    <property type="entry name" value="NAD(P)-binding Rossmann-like Domain"/>
    <property type="match status" value="1"/>
</dbReference>
<dbReference type="RefSeq" id="WP_345673422.1">
    <property type="nucleotide sequence ID" value="NZ_BAABHS010000001.1"/>
</dbReference>
<organism evidence="2 3">
    <name type="scientific">Yinghuangia aomiensis</name>
    <dbReference type="NCBI Taxonomy" id="676205"/>
    <lineage>
        <taxon>Bacteria</taxon>
        <taxon>Bacillati</taxon>
        <taxon>Actinomycetota</taxon>
        <taxon>Actinomycetes</taxon>
        <taxon>Kitasatosporales</taxon>
        <taxon>Streptomycetaceae</taxon>
        <taxon>Yinghuangia</taxon>
    </lineage>
</organism>
<name>A0ABP9GL48_9ACTN</name>
<gene>
    <name evidence="2" type="ORF">GCM10023205_03690</name>
</gene>
<keyword evidence="3" id="KW-1185">Reference proteome</keyword>
<dbReference type="InterPro" id="IPR015878">
    <property type="entry name" value="Ado_hCys_hydrolase_NAD-bd"/>
</dbReference>